<comment type="catalytic activity">
    <reaction evidence="19">
        <text>2 Fe(III)-[cytochrome b5] + NADH = 2 Fe(II)-[cytochrome b5] + NAD(+) + H(+)</text>
        <dbReference type="Rhea" id="RHEA:46680"/>
        <dbReference type="Rhea" id="RHEA-COMP:10438"/>
        <dbReference type="Rhea" id="RHEA-COMP:10439"/>
        <dbReference type="ChEBI" id="CHEBI:15378"/>
        <dbReference type="ChEBI" id="CHEBI:29033"/>
        <dbReference type="ChEBI" id="CHEBI:29034"/>
        <dbReference type="ChEBI" id="CHEBI:57540"/>
        <dbReference type="ChEBI" id="CHEBI:57945"/>
        <dbReference type="EC" id="1.6.2.2"/>
    </reaction>
</comment>
<dbReference type="PRINTS" id="PR00406">
    <property type="entry name" value="CYTB5RDTASE"/>
</dbReference>
<evidence type="ECO:0000313" key="26">
    <source>
        <dbReference type="Proteomes" id="UP000758155"/>
    </source>
</evidence>
<dbReference type="SUPFAM" id="SSF53474">
    <property type="entry name" value="alpha/beta-Hydrolases"/>
    <property type="match status" value="1"/>
</dbReference>
<comment type="similarity">
    <text evidence="4">Belongs to the flavoprotein pyridine nucleotide cytochrome reductase family.</text>
</comment>
<evidence type="ECO:0000256" key="4">
    <source>
        <dbReference type="ARBA" id="ARBA00006105"/>
    </source>
</evidence>
<evidence type="ECO:0000256" key="16">
    <source>
        <dbReference type="ARBA" id="ARBA00038836"/>
    </source>
</evidence>
<dbReference type="Pfam" id="PF07859">
    <property type="entry name" value="Abhydrolase_3"/>
    <property type="match status" value="1"/>
</dbReference>
<feature type="binding site" evidence="21">
    <location>
        <position position="443"/>
    </location>
    <ligand>
        <name>FAD</name>
        <dbReference type="ChEBI" id="CHEBI:57692"/>
    </ligand>
</feature>
<dbReference type="FunFam" id="2.40.30.10:FF:000032">
    <property type="entry name" value="NADH-cytochrome b5 reductase"/>
    <property type="match status" value="1"/>
</dbReference>
<dbReference type="InterPro" id="IPR001834">
    <property type="entry name" value="CBR-like"/>
</dbReference>
<organism evidence="25 26">
    <name type="scientific">Didymella heteroderae</name>
    <dbReference type="NCBI Taxonomy" id="1769908"/>
    <lineage>
        <taxon>Eukaryota</taxon>
        <taxon>Fungi</taxon>
        <taxon>Dikarya</taxon>
        <taxon>Ascomycota</taxon>
        <taxon>Pezizomycotina</taxon>
        <taxon>Dothideomycetes</taxon>
        <taxon>Pleosporomycetidae</taxon>
        <taxon>Pleosporales</taxon>
        <taxon>Pleosporineae</taxon>
        <taxon>Didymellaceae</taxon>
        <taxon>Didymella</taxon>
    </lineage>
</organism>
<comment type="catalytic activity">
    <reaction evidence="20">
        <text>2 Fe(3+)-[Dph3] + NADH = 2 Fe(2+)-[Dph3] + NAD(+) + H(+)</text>
        <dbReference type="Rhea" id="RHEA:71231"/>
        <dbReference type="Rhea" id="RHEA-COMP:18002"/>
        <dbReference type="Rhea" id="RHEA-COMP:18003"/>
        <dbReference type="ChEBI" id="CHEBI:15378"/>
        <dbReference type="ChEBI" id="CHEBI:29033"/>
        <dbReference type="ChEBI" id="CHEBI:29034"/>
        <dbReference type="ChEBI" id="CHEBI:57540"/>
        <dbReference type="ChEBI" id="CHEBI:57945"/>
        <dbReference type="ChEBI" id="CHEBI:83228"/>
    </reaction>
    <physiologicalReaction direction="left-to-right" evidence="20">
        <dbReference type="Rhea" id="RHEA:71232"/>
    </physiologicalReaction>
</comment>
<reference evidence="25" key="1">
    <citation type="submission" date="2019-04" db="EMBL/GenBank/DDBJ databases">
        <title>Sequencing of skin fungus with MAO and IRED activity.</title>
        <authorList>
            <person name="Marsaioli A.J."/>
            <person name="Bonatto J.M.C."/>
            <person name="Reis Junior O."/>
        </authorList>
    </citation>
    <scope>NUCLEOTIDE SEQUENCE</scope>
    <source>
        <strain evidence="25">28M1</strain>
    </source>
</reference>
<evidence type="ECO:0000256" key="1">
    <source>
        <dbReference type="ARBA" id="ARBA00001974"/>
    </source>
</evidence>
<keyword evidence="12" id="KW-0520">NAD</keyword>
<dbReference type="EMBL" id="SWKV01000068">
    <property type="protein sequence ID" value="KAF3034389.1"/>
    <property type="molecule type" value="Genomic_DNA"/>
</dbReference>
<dbReference type="PANTHER" id="PTHR19370">
    <property type="entry name" value="NADH-CYTOCHROME B5 REDUCTASE"/>
    <property type="match status" value="1"/>
</dbReference>
<keyword evidence="11" id="KW-0560">Oxidoreductase</keyword>
<comment type="pathway">
    <text evidence="3">Protein modification; peptidyl-diphthamide biosynthesis.</text>
</comment>
<keyword evidence="10" id="KW-1133">Transmembrane helix</keyword>
<evidence type="ECO:0000256" key="2">
    <source>
        <dbReference type="ARBA" id="ARBA00004572"/>
    </source>
</evidence>
<dbReference type="InterPro" id="IPR033140">
    <property type="entry name" value="Lipase_GDXG_put_SER_AS"/>
</dbReference>
<evidence type="ECO:0000256" key="9">
    <source>
        <dbReference type="ARBA" id="ARBA00022827"/>
    </source>
</evidence>
<evidence type="ECO:0000256" key="22">
    <source>
        <dbReference type="PROSITE-ProRule" id="PRU10038"/>
    </source>
</evidence>
<dbReference type="PRINTS" id="PR00363">
    <property type="entry name" value="CYTOCHROMEB5"/>
</dbReference>
<dbReference type="SMART" id="SM01117">
    <property type="entry name" value="Cyt-b5"/>
    <property type="match status" value="1"/>
</dbReference>
<dbReference type="PANTHER" id="PTHR19370:SF178">
    <property type="entry name" value="CYTOCHROME-B5 REDUCTASE"/>
    <property type="match status" value="1"/>
</dbReference>
<feature type="domain" description="Cytochrome b5 heme-binding" evidence="23">
    <location>
        <begin position="255"/>
        <end position="321"/>
    </location>
</feature>
<evidence type="ECO:0000256" key="14">
    <source>
        <dbReference type="ARBA" id="ARBA00023136"/>
    </source>
</evidence>
<comment type="cofactor">
    <cofactor evidence="1 21">
        <name>FAD</name>
        <dbReference type="ChEBI" id="CHEBI:57692"/>
    </cofactor>
</comment>
<dbReference type="AlphaFoldDB" id="A0A9P4WK19"/>
<gene>
    <name evidence="25" type="ORF">E8E12_002902</name>
</gene>
<feature type="active site" evidence="22">
    <location>
        <position position="157"/>
    </location>
</feature>
<dbReference type="SUPFAM" id="SSF55856">
    <property type="entry name" value="Cytochrome b5-like heme/steroid binding domain"/>
    <property type="match status" value="1"/>
</dbReference>
<dbReference type="PROSITE" id="PS01174">
    <property type="entry name" value="LIPASE_GDXG_SER"/>
    <property type="match status" value="1"/>
</dbReference>
<dbReference type="PROSITE" id="PS50255">
    <property type="entry name" value="CYTOCHROME_B5_2"/>
    <property type="match status" value="1"/>
</dbReference>
<evidence type="ECO:0000256" key="8">
    <source>
        <dbReference type="ARBA" id="ARBA00022787"/>
    </source>
</evidence>
<dbReference type="FunFam" id="3.40.50.80:FF:000019">
    <property type="entry name" value="NADH-cytochrome b5 reductase"/>
    <property type="match status" value="1"/>
</dbReference>
<dbReference type="InterPro" id="IPR039261">
    <property type="entry name" value="FNR_nucleotide-bd"/>
</dbReference>
<keyword evidence="26" id="KW-1185">Reference proteome</keyword>
<dbReference type="InterPro" id="IPR008333">
    <property type="entry name" value="Cbr1-like_FAD-bd_dom"/>
</dbReference>
<evidence type="ECO:0000256" key="5">
    <source>
        <dbReference type="ARBA" id="ARBA00012011"/>
    </source>
</evidence>
<keyword evidence="13" id="KW-0496">Mitochondrion</keyword>
<feature type="binding site" evidence="21">
    <location>
        <position position="492"/>
    </location>
    <ligand>
        <name>FAD</name>
        <dbReference type="ChEBI" id="CHEBI:57692"/>
    </ligand>
</feature>
<dbReference type="GO" id="GO:0005741">
    <property type="term" value="C:mitochondrial outer membrane"/>
    <property type="evidence" value="ECO:0007669"/>
    <property type="project" value="UniProtKB-SubCell"/>
</dbReference>
<dbReference type="Gene3D" id="3.40.50.1820">
    <property type="entry name" value="alpha/beta hydrolase"/>
    <property type="match status" value="1"/>
</dbReference>
<evidence type="ECO:0000256" key="7">
    <source>
        <dbReference type="ARBA" id="ARBA00022692"/>
    </source>
</evidence>
<evidence type="ECO:0000256" key="11">
    <source>
        <dbReference type="ARBA" id="ARBA00023002"/>
    </source>
</evidence>
<dbReference type="Pfam" id="PF00173">
    <property type="entry name" value="Cyt-b5"/>
    <property type="match status" value="1"/>
</dbReference>
<dbReference type="InterPro" id="IPR029058">
    <property type="entry name" value="AB_hydrolase_fold"/>
</dbReference>
<evidence type="ECO:0000256" key="21">
    <source>
        <dbReference type="PIRSR" id="PIRSR601834-1"/>
    </source>
</evidence>
<dbReference type="Pfam" id="PF00175">
    <property type="entry name" value="NAD_binding_1"/>
    <property type="match status" value="1"/>
</dbReference>
<evidence type="ECO:0000256" key="3">
    <source>
        <dbReference type="ARBA" id="ARBA00005156"/>
    </source>
</evidence>
<feature type="binding site" evidence="21">
    <location>
        <position position="424"/>
    </location>
    <ligand>
        <name>FAD</name>
        <dbReference type="ChEBI" id="CHEBI:57692"/>
    </ligand>
</feature>
<feature type="domain" description="FAD-binding FR-type" evidence="24">
    <location>
        <begin position="372"/>
        <end position="475"/>
    </location>
</feature>
<evidence type="ECO:0000259" key="24">
    <source>
        <dbReference type="PROSITE" id="PS51384"/>
    </source>
</evidence>
<accession>A0A9P4WK19</accession>
<dbReference type="GO" id="GO:0005783">
    <property type="term" value="C:endoplasmic reticulum"/>
    <property type="evidence" value="ECO:0007669"/>
    <property type="project" value="TreeGrafter"/>
</dbReference>
<proteinExistence type="inferred from homology"/>
<dbReference type="PROSITE" id="PS51384">
    <property type="entry name" value="FAD_FR"/>
    <property type="match status" value="1"/>
</dbReference>
<dbReference type="InterPro" id="IPR036400">
    <property type="entry name" value="Cyt_B5-like_heme/steroid_sf"/>
</dbReference>
<sequence length="586" mass="66274">MTSWSAAAVRFYVSNIRRSKATFKNAQATEASIQDLYIHPQSYAPPKCLGTHVDINRVDINTWPLYCVSSKANGTNPLQQSGRRAIVYIHGGAFYREIDPNHWHFIVQLAHETKLDILVPIYPLIPRPTATAEQVIQGVIEICRDCRHEVVCVAGDSAGGAITLATVQQMQIDAPEIARKLRSVVLISPVLDYGHDRIPREPEPVHDSLYHMMWIEWKYSEVIASPLFFGRFDTSSEPQRSGSKRSGFDQIAGGKHTFKTDLWIVVWNHVYDVTDYQEDHPGGKEFLLENAGTDATTAYEDIGHSTDAREILENFRIGKVTDDDWVDHETKKLPEIKPQNIHVSYPAHIKAKSTSARPHKKKIINLGVLNAREYQEFPLKEKFNISHDTIRFVFSLPHKNSILGLPTGQHIAIRHEVDGKQIARSYTPTSSNKDAGRLELTIKIYEGGKLTPYLSNLSIGDKVEIRGPKGEMKYHKNLVKELGMIAGGTGITPMFQIIRRICEDPRDGTKTTLLYANKTEVDILLKEELDKFAEKYDQFKVQYVLSNPPETWHGGKGRVNKEMIEKFLPAPAGKISKPQDEIFTFQ</sequence>
<keyword evidence="14" id="KW-0472">Membrane</keyword>
<protein>
    <recommendedName>
        <fullName evidence="17">NADH-cytochrome b5 reductase 1</fullName>
        <ecNumber evidence="5">1.6.2.2</ecNumber>
    </recommendedName>
    <alternativeName>
        <fullName evidence="18">Microsomal cytochrome b reductase</fullName>
    </alternativeName>
</protein>
<dbReference type="GO" id="GO:0016787">
    <property type="term" value="F:hydrolase activity"/>
    <property type="evidence" value="ECO:0007669"/>
    <property type="project" value="InterPro"/>
</dbReference>
<dbReference type="Gene3D" id="2.40.30.10">
    <property type="entry name" value="Translation factors"/>
    <property type="match status" value="1"/>
</dbReference>
<dbReference type="Gene3D" id="3.10.120.10">
    <property type="entry name" value="Cytochrome b5-like heme/steroid binding domain"/>
    <property type="match status" value="1"/>
</dbReference>
<dbReference type="PRINTS" id="PR00371">
    <property type="entry name" value="FPNCR"/>
</dbReference>
<dbReference type="InterPro" id="IPR017927">
    <property type="entry name" value="FAD-bd_FR_type"/>
</dbReference>
<dbReference type="InterPro" id="IPR001433">
    <property type="entry name" value="OxRdtase_FAD/NAD-bd"/>
</dbReference>
<comment type="function">
    <text evidence="15">NADH-dependent reductase for DPH3 and cytochrome b5. Required for the first step of diphthamide biosynthesis, a post-translational modification of histidine which occurs in elongation factor 2. DPH1 and DPH2 transfer a 3-amino-3-carboxypropyl (ACP) group from S-adenosyl-L-methionine (SAM) to a histidine residue, the reaction is assisted by a reduction system comprising DPH3 and a NADH-dependent reductase, predominantly CBR1. By reducing DPH3, also involved in the formation of the tRNA wobble base modification mcm5s 2U (5-methoxycarbonylmethyl-2-thiouridine), mediated by the elongator complex. The cytochrome b5/NADH cytochrome b5 reductase electron transfer system supports the catalytic activity of several sterol biosynthetic enzymes.</text>
</comment>
<dbReference type="EC" id="1.6.2.2" evidence="5"/>
<name>A0A9P4WK19_9PLEO</name>
<dbReference type="Pfam" id="PF00970">
    <property type="entry name" value="FAD_binding_6"/>
    <property type="match status" value="1"/>
</dbReference>
<dbReference type="SUPFAM" id="SSF52343">
    <property type="entry name" value="Ferredoxin reductase-like, C-terminal NADP-linked domain"/>
    <property type="match status" value="1"/>
</dbReference>
<dbReference type="InterPro" id="IPR017938">
    <property type="entry name" value="Riboflavin_synthase-like_b-brl"/>
</dbReference>
<comment type="subcellular location">
    <subcellularLocation>
        <location evidence="2">Mitochondrion outer membrane</location>
        <topology evidence="2">Single-pass membrane protein</topology>
    </subcellularLocation>
</comment>
<dbReference type="InterPro" id="IPR001709">
    <property type="entry name" value="Flavoprot_Pyr_Nucl_cyt_Rdtase"/>
</dbReference>
<evidence type="ECO:0000313" key="25">
    <source>
        <dbReference type="EMBL" id="KAF3034389.1"/>
    </source>
</evidence>
<evidence type="ECO:0000256" key="18">
    <source>
        <dbReference type="ARBA" id="ARBA00041901"/>
    </source>
</evidence>
<dbReference type="OrthoDB" id="432685at2759"/>
<evidence type="ECO:0000256" key="20">
    <source>
        <dbReference type="ARBA" id="ARBA00049138"/>
    </source>
</evidence>
<dbReference type="Gene3D" id="3.40.50.80">
    <property type="entry name" value="Nucleotide-binding domain of ferredoxin-NADP reductase (FNR) module"/>
    <property type="match status" value="1"/>
</dbReference>
<evidence type="ECO:0000256" key="10">
    <source>
        <dbReference type="ARBA" id="ARBA00022989"/>
    </source>
</evidence>
<feature type="binding site" evidence="21">
    <location>
        <position position="426"/>
    </location>
    <ligand>
        <name>FAD</name>
        <dbReference type="ChEBI" id="CHEBI:57692"/>
    </ligand>
</feature>
<dbReference type="InterPro" id="IPR001199">
    <property type="entry name" value="Cyt_B5-like_heme/steroid-bd"/>
</dbReference>
<keyword evidence="7" id="KW-0812">Transmembrane</keyword>
<keyword evidence="8" id="KW-1000">Mitochondrion outer membrane</keyword>
<keyword evidence="9 21" id="KW-0274">FAD</keyword>
<evidence type="ECO:0000256" key="19">
    <source>
        <dbReference type="ARBA" id="ARBA00047682"/>
    </source>
</evidence>
<dbReference type="InterPro" id="IPR013094">
    <property type="entry name" value="AB_hydrolase_3"/>
</dbReference>
<evidence type="ECO:0000259" key="23">
    <source>
        <dbReference type="PROSITE" id="PS50255"/>
    </source>
</evidence>
<evidence type="ECO:0000256" key="17">
    <source>
        <dbReference type="ARBA" id="ARBA00039438"/>
    </source>
</evidence>
<keyword evidence="6 21" id="KW-0285">Flavoprotein</keyword>
<feature type="binding site" evidence="21">
    <location>
        <position position="449"/>
    </location>
    <ligand>
        <name>FAD</name>
        <dbReference type="ChEBI" id="CHEBI:57692"/>
    </ligand>
</feature>
<evidence type="ECO:0000256" key="15">
    <source>
        <dbReference type="ARBA" id="ARBA00037104"/>
    </source>
</evidence>
<evidence type="ECO:0000256" key="13">
    <source>
        <dbReference type="ARBA" id="ARBA00023128"/>
    </source>
</evidence>
<comment type="subunit">
    <text evidence="16">Monomer. Component of the 2-(3-amino-3-carboxypropyl)histidine synthase complex composed of DPH1, DPH2, DPH3 and a NADH-dependent reductase, predominantly CBR1.</text>
</comment>
<dbReference type="GO" id="GO:0090524">
    <property type="term" value="F:cytochrome-b5 reductase activity, acting on NADH"/>
    <property type="evidence" value="ECO:0007669"/>
    <property type="project" value="UniProtKB-EC"/>
</dbReference>
<evidence type="ECO:0000256" key="12">
    <source>
        <dbReference type="ARBA" id="ARBA00023027"/>
    </source>
</evidence>
<comment type="caution">
    <text evidence="25">The sequence shown here is derived from an EMBL/GenBank/DDBJ whole genome shotgun (WGS) entry which is preliminary data.</text>
</comment>
<evidence type="ECO:0000256" key="6">
    <source>
        <dbReference type="ARBA" id="ARBA00022630"/>
    </source>
</evidence>
<dbReference type="CDD" id="cd06183">
    <property type="entry name" value="cyt_b5_reduct_like"/>
    <property type="match status" value="1"/>
</dbReference>
<dbReference type="SUPFAM" id="SSF63380">
    <property type="entry name" value="Riboflavin synthase domain-like"/>
    <property type="match status" value="1"/>
</dbReference>
<dbReference type="Proteomes" id="UP000758155">
    <property type="component" value="Unassembled WGS sequence"/>
</dbReference>